<proteinExistence type="predicted"/>
<dbReference type="EMBL" id="CP045226">
    <property type="protein sequence ID" value="QFS46313.1"/>
    <property type="molecule type" value="Genomic_DNA"/>
</dbReference>
<sequence length="52" mass="5953">MLANHVNLNSSVERVEKFNPKLISIQVARIRAGKMPTPQDIEKIFICKLDVF</sequence>
<protein>
    <submittedName>
        <fullName evidence="1">Uncharacterized protein</fullName>
    </submittedName>
</protein>
<dbReference type="AlphaFoldDB" id="A0A5P8W0U6"/>
<dbReference type="KEGG" id="nsh:GXM_03794"/>
<keyword evidence="2" id="KW-1185">Reference proteome</keyword>
<dbReference type="Proteomes" id="UP000326678">
    <property type="component" value="Chromosome Gxm1"/>
</dbReference>
<gene>
    <name evidence="1" type="ORF">GXM_03794</name>
</gene>
<accession>A0A5P8W0U6</accession>
<evidence type="ECO:0000313" key="1">
    <source>
        <dbReference type="EMBL" id="QFS46313.1"/>
    </source>
</evidence>
<organism evidence="1 2">
    <name type="scientific">Nostoc sphaeroides CCNUC1</name>
    <dbReference type="NCBI Taxonomy" id="2653204"/>
    <lineage>
        <taxon>Bacteria</taxon>
        <taxon>Bacillati</taxon>
        <taxon>Cyanobacteriota</taxon>
        <taxon>Cyanophyceae</taxon>
        <taxon>Nostocales</taxon>
        <taxon>Nostocaceae</taxon>
        <taxon>Nostoc</taxon>
    </lineage>
</organism>
<name>A0A5P8W0U6_9NOSO</name>
<reference evidence="1 2" key="1">
    <citation type="submission" date="2019-10" db="EMBL/GenBank/DDBJ databases">
        <title>Genomic and transcriptomic insights into the perfect genentic adaptation of a filamentous nitrogen-fixing cyanobacterium to rice fields.</title>
        <authorList>
            <person name="Chen Z."/>
        </authorList>
    </citation>
    <scope>NUCLEOTIDE SEQUENCE [LARGE SCALE GENOMIC DNA]</scope>
    <source>
        <strain evidence="1">CCNUC1</strain>
    </source>
</reference>
<evidence type="ECO:0000313" key="2">
    <source>
        <dbReference type="Proteomes" id="UP000326678"/>
    </source>
</evidence>